<evidence type="ECO:0000256" key="1">
    <source>
        <dbReference type="SAM" id="Phobius"/>
    </source>
</evidence>
<feature type="transmembrane region" description="Helical" evidence="1">
    <location>
        <begin position="70"/>
        <end position="88"/>
    </location>
</feature>
<dbReference type="Pfam" id="PF03729">
    <property type="entry name" value="DUF308"/>
    <property type="match status" value="2"/>
</dbReference>
<dbReference type="InterPro" id="IPR052712">
    <property type="entry name" value="Acid_resist_chaperone_HdeD"/>
</dbReference>
<dbReference type="PANTHER" id="PTHR34989:SF1">
    <property type="entry name" value="PROTEIN HDED"/>
    <property type="match status" value="1"/>
</dbReference>
<dbReference type="Proteomes" id="UP000030643">
    <property type="component" value="Unassembled WGS sequence"/>
</dbReference>
<evidence type="ECO:0000313" key="2">
    <source>
        <dbReference type="EMBL" id="GAK31223.1"/>
    </source>
</evidence>
<dbReference type="EMBL" id="DF820491">
    <property type="protein sequence ID" value="GAK31223.1"/>
    <property type="molecule type" value="Genomic_DNA"/>
</dbReference>
<dbReference type="eggNOG" id="COG3247">
    <property type="taxonomic scope" value="Bacteria"/>
</dbReference>
<dbReference type="OrthoDB" id="2243768at2"/>
<keyword evidence="1" id="KW-0472">Membrane</keyword>
<keyword evidence="3" id="KW-1185">Reference proteome</keyword>
<reference evidence="3" key="1">
    <citation type="journal article" date="2014" name="Genome Announc.">
        <title>Draft genome sequence of Weissella oryzae SG25T, isolated from fermented rice grains.</title>
        <authorList>
            <person name="Tanizawa Y."/>
            <person name="Fujisawa T."/>
            <person name="Mochizuki T."/>
            <person name="Kaminuma E."/>
            <person name="Suzuki Y."/>
            <person name="Nakamura Y."/>
            <person name="Tohno M."/>
        </authorList>
    </citation>
    <scope>NUCLEOTIDE SEQUENCE [LARGE SCALE GENOMIC DNA]</scope>
    <source>
        <strain evidence="3">DSM 25784 / JCM 18191 / LMG 30913 / SG25</strain>
    </source>
</reference>
<dbReference type="STRING" id="1329250.WOSG25_080550"/>
<feature type="transmembrane region" description="Helical" evidence="1">
    <location>
        <begin position="37"/>
        <end position="58"/>
    </location>
</feature>
<name>A0A069CVH3_WEIOS</name>
<dbReference type="RefSeq" id="WP_027699231.1">
    <property type="nucleotide sequence ID" value="NZ_DF820491.1"/>
</dbReference>
<accession>A0A069CVH3</accession>
<proteinExistence type="predicted"/>
<sequence>MFSDSFFKHIRNGIGFDGLLSVIFGALILFWPGRTAAVAAILIGLAFILIGLGYVFTVFRLDNESGWGRLGHLLLGALYLIAGIFTFVDLAAATTYYFALIGIFVGITWLVESFVGFSMARSSASPAWMIFSAILSLLAGIILLFSPFWGALLLWTLLGSILLVLGIFKLVRYFTWK</sequence>
<protein>
    <recommendedName>
        <fullName evidence="4">Acid-resistance membrane protein</fullName>
    </recommendedName>
</protein>
<dbReference type="AlphaFoldDB" id="A0A069CVH3"/>
<gene>
    <name evidence="2" type="ORF">WOSG25_080550</name>
</gene>
<feature type="transmembrane region" description="Helical" evidence="1">
    <location>
        <begin position="152"/>
        <end position="171"/>
    </location>
</feature>
<feature type="transmembrane region" description="Helical" evidence="1">
    <location>
        <begin position="94"/>
        <end position="115"/>
    </location>
</feature>
<dbReference type="InterPro" id="IPR005325">
    <property type="entry name" value="DUF308_memb"/>
</dbReference>
<organism evidence="2 3">
    <name type="scientific">Weissella oryzae (strain DSM 25784 / JCM 18191 / LMG 30913 / SG25)</name>
    <dbReference type="NCBI Taxonomy" id="1329250"/>
    <lineage>
        <taxon>Bacteria</taxon>
        <taxon>Bacillati</taxon>
        <taxon>Bacillota</taxon>
        <taxon>Bacilli</taxon>
        <taxon>Lactobacillales</taxon>
        <taxon>Lactobacillaceae</taxon>
        <taxon>Weissella</taxon>
    </lineage>
</organism>
<feature type="transmembrane region" description="Helical" evidence="1">
    <location>
        <begin position="12"/>
        <end position="31"/>
    </location>
</feature>
<feature type="transmembrane region" description="Helical" evidence="1">
    <location>
        <begin position="127"/>
        <end position="146"/>
    </location>
</feature>
<keyword evidence="1" id="KW-1133">Transmembrane helix</keyword>
<dbReference type="GO" id="GO:0005886">
    <property type="term" value="C:plasma membrane"/>
    <property type="evidence" value="ECO:0007669"/>
    <property type="project" value="TreeGrafter"/>
</dbReference>
<dbReference type="PANTHER" id="PTHR34989">
    <property type="entry name" value="PROTEIN HDED"/>
    <property type="match status" value="1"/>
</dbReference>
<evidence type="ECO:0008006" key="4">
    <source>
        <dbReference type="Google" id="ProtNLM"/>
    </source>
</evidence>
<evidence type="ECO:0000313" key="3">
    <source>
        <dbReference type="Proteomes" id="UP000030643"/>
    </source>
</evidence>
<keyword evidence="1" id="KW-0812">Transmembrane</keyword>